<evidence type="ECO:0000313" key="4">
    <source>
        <dbReference type="Proteomes" id="UP000002051"/>
    </source>
</evidence>
<evidence type="ECO:0000256" key="1">
    <source>
        <dbReference type="SAM" id="Phobius"/>
    </source>
</evidence>
<sequence length="143" mass="15581">MKETSTNTLKNLRTAAVFSSAAVPAVLCFCDRRPGVFFCRVPAGFLVSATAAVAFFTPWCGCVHPLSKIHWATCYQVSAIRPPTVYVHEPSECVKSPTSDTTWPDNVFISGGNHHLANRFCGVVLGSTTISKKDERSMIDNKV</sequence>
<reference evidence="3" key="3">
    <citation type="submission" date="2015-04" db="UniProtKB">
        <authorList>
            <consortium name="EnsemblPlants"/>
        </authorList>
    </citation>
    <scope>IDENTIFICATION</scope>
    <source>
        <strain evidence="3">cv. Jemalong A17</strain>
    </source>
</reference>
<dbReference type="PaxDb" id="3880-AET02422"/>
<dbReference type="EnsemblPlants" id="AET02422">
    <property type="protein sequence ID" value="AET02422"/>
    <property type="gene ID" value="MTR_8g040390"/>
</dbReference>
<proteinExistence type="predicted"/>
<feature type="transmembrane region" description="Helical" evidence="1">
    <location>
        <begin position="37"/>
        <end position="59"/>
    </location>
</feature>
<keyword evidence="1 2" id="KW-0812">Transmembrane</keyword>
<dbReference type="EMBL" id="CM001224">
    <property type="protein sequence ID" value="AET02422.2"/>
    <property type="molecule type" value="Genomic_DNA"/>
</dbReference>
<dbReference type="HOGENOM" id="CLU_1809104_0_0_1"/>
<keyword evidence="1" id="KW-0472">Membrane</keyword>
<gene>
    <name evidence="2" type="ordered locus">MTR_8g040390</name>
</gene>
<evidence type="ECO:0000313" key="2">
    <source>
        <dbReference type="EMBL" id="AET02422.2"/>
    </source>
</evidence>
<keyword evidence="1" id="KW-1133">Transmembrane helix</keyword>
<keyword evidence="4" id="KW-1185">Reference proteome</keyword>
<organism evidence="2 4">
    <name type="scientific">Medicago truncatula</name>
    <name type="common">Barrel medic</name>
    <name type="synonym">Medicago tribuloides</name>
    <dbReference type="NCBI Taxonomy" id="3880"/>
    <lineage>
        <taxon>Eukaryota</taxon>
        <taxon>Viridiplantae</taxon>
        <taxon>Streptophyta</taxon>
        <taxon>Embryophyta</taxon>
        <taxon>Tracheophyta</taxon>
        <taxon>Spermatophyta</taxon>
        <taxon>Magnoliopsida</taxon>
        <taxon>eudicotyledons</taxon>
        <taxon>Gunneridae</taxon>
        <taxon>Pentapetalae</taxon>
        <taxon>rosids</taxon>
        <taxon>fabids</taxon>
        <taxon>Fabales</taxon>
        <taxon>Fabaceae</taxon>
        <taxon>Papilionoideae</taxon>
        <taxon>50 kb inversion clade</taxon>
        <taxon>NPAAA clade</taxon>
        <taxon>Hologalegina</taxon>
        <taxon>IRL clade</taxon>
        <taxon>Trifolieae</taxon>
        <taxon>Medicago</taxon>
    </lineage>
</organism>
<name>G7LHJ7_MEDTR</name>
<reference evidence="2 4" key="1">
    <citation type="journal article" date="2011" name="Nature">
        <title>The Medicago genome provides insight into the evolution of rhizobial symbioses.</title>
        <authorList>
            <person name="Young N.D."/>
            <person name="Debelle F."/>
            <person name="Oldroyd G.E."/>
            <person name="Geurts R."/>
            <person name="Cannon S.B."/>
            <person name="Udvardi M.K."/>
            <person name="Benedito V.A."/>
            <person name="Mayer K.F."/>
            <person name="Gouzy J."/>
            <person name="Schoof H."/>
            <person name="Van de Peer Y."/>
            <person name="Proost S."/>
            <person name="Cook D.R."/>
            <person name="Meyers B.C."/>
            <person name="Spannagl M."/>
            <person name="Cheung F."/>
            <person name="De Mita S."/>
            <person name="Krishnakumar V."/>
            <person name="Gundlach H."/>
            <person name="Zhou S."/>
            <person name="Mudge J."/>
            <person name="Bharti A.K."/>
            <person name="Murray J.D."/>
            <person name="Naoumkina M.A."/>
            <person name="Rosen B."/>
            <person name="Silverstein K.A."/>
            <person name="Tang H."/>
            <person name="Rombauts S."/>
            <person name="Zhao P.X."/>
            <person name="Zhou P."/>
            <person name="Barbe V."/>
            <person name="Bardou P."/>
            <person name="Bechner M."/>
            <person name="Bellec A."/>
            <person name="Berger A."/>
            <person name="Berges H."/>
            <person name="Bidwell S."/>
            <person name="Bisseling T."/>
            <person name="Choisne N."/>
            <person name="Couloux A."/>
            <person name="Denny R."/>
            <person name="Deshpande S."/>
            <person name="Dai X."/>
            <person name="Doyle J.J."/>
            <person name="Dudez A.M."/>
            <person name="Farmer A.D."/>
            <person name="Fouteau S."/>
            <person name="Franken C."/>
            <person name="Gibelin C."/>
            <person name="Gish J."/>
            <person name="Goldstein S."/>
            <person name="Gonzalez A.J."/>
            <person name="Green P.J."/>
            <person name="Hallab A."/>
            <person name="Hartog M."/>
            <person name="Hua A."/>
            <person name="Humphray S.J."/>
            <person name="Jeong D.H."/>
            <person name="Jing Y."/>
            <person name="Jocker A."/>
            <person name="Kenton S.M."/>
            <person name="Kim D.J."/>
            <person name="Klee K."/>
            <person name="Lai H."/>
            <person name="Lang C."/>
            <person name="Lin S."/>
            <person name="Macmil S.L."/>
            <person name="Magdelenat G."/>
            <person name="Matthews L."/>
            <person name="McCorrison J."/>
            <person name="Monaghan E.L."/>
            <person name="Mun J.H."/>
            <person name="Najar F.Z."/>
            <person name="Nicholson C."/>
            <person name="Noirot C."/>
            <person name="O'Bleness M."/>
            <person name="Paule C.R."/>
            <person name="Poulain J."/>
            <person name="Prion F."/>
            <person name="Qin B."/>
            <person name="Qu C."/>
            <person name="Retzel E.F."/>
            <person name="Riddle C."/>
            <person name="Sallet E."/>
            <person name="Samain S."/>
            <person name="Samson N."/>
            <person name="Sanders I."/>
            <person name="Saurat O."/>
            <person name="Scarpelli C."/>
            <person name="Schiex T."/>
            <person name="Segurens B."/>
            <person name="Severin A.J."/>
            <person name="Sherrier D.J."/>
            <person name="Shi R."/>
            <person name="Sims S."/>
            <person name="Singer S.R."/>
            <person name="Sinharoy S."/>
            <person name="Sterck L."/>
            <person name="Viollet A."/>
            <person name="Wang B.B."/>
            <person name="Wang K."/>
            <person name="Wang M."/>
            <person name="Wang X."/>
            <person name="Warfsmann J."/>
            <person name="Weissenbach J."/>
            <person name="White D.D."/>
            <person name="White J.D."/>
            <person name="Wiley G.B."/>
            <person name="Wincker P."/>
            <person name="Xing Y."/>
            <person name="Yang L."/>
            <person name="Yao Z."/>
            <person name="Ying F."/>
            <person name="Zhai J."/>
            <person name="Zhou L."/>
            <person name="Zuber A."/>
            <person name="Denarie J."/>
            <person name="Dixon R.A."/>
            <person name="May G.D."/>
            <person name="Schwartz D.C."/>
            <person name="Rogers J."/>
            <person name="Quetier F."/>
            <person name="Town C.D."/>
            <person name="Roe B.A."/>
        </authorList>
    </citation>
    <scope>NUCLEOTIDE SEQUENCE [LARGE SCALE GENOMIC DNA]</scope>
    <source>
        <strain evidence="2">A17</strain>
        <strain evidence="3 4">cv. Jemalong A17</strain>
    </source>
</reference>
<dbReference type="Proteomes" id="UP000002051">
    <property type="component" value="Chromosome 8"/>
</dbReference>
<evidence type="ECO:0000313" key="3">
    <source>
        <dbReference type="EnsemblPlants" id="AET02422"/>
    </source>
</evidence>
<accession>G7LHJ7</accession>
<accession>A0A0C3XZI0</accession>
<dbReference type="AlphaFoldDB" id="G7LHJ7"/>
<protein>
    <submittedName>
        <fullName evidence="2">Transmembrane protein, putative</fullName>
    </submittedName>
</protein>
<reference evidence="2 4" key="2">
    <citation type="journal article" date="2014" name="BMC Genomics">
        <title>An improved genome release (version Mt4.0) for the model legume Medicago truncatula.</title>
        <authorList>
            <person name="Tang H."/>
            <person name="Krishnakumar V."/>
            <person name="Bidwell S."/>
            <person name="Rosen B."/>
            <person name="Chan A."/>
            <person name="Zhou S."/>
            <person name="Gentzbittel L."/>
            <person name="Childs K.L."/>
            <person name="Yandell M."/>
            <person name="Gundlach H."/>
            <person name="Mayer K.F."/>
            <person name="Schwartz D.C."/>
            <person name="Town C.D."/>
        </authorList>
    </citation>
    <scope>GENOME REANNOTATION</scope>
    <source>
        <strain evidence="3 4">cv. Jemalong A17</strain>
    </source>
</reference>